<dbReference type="InterPro" id="IPR027417">
    <property type="entry name" value="P-loop_NTPase"/>
</dbReference>
<comment type="caution">
    <text evidence="1">The sequence shown here is derived from an EMBL/GenBank/DDBJ whole genome shotgun (WGS) entry which is preliminary data.</text>
</comment>
<name>A0A4S3M7M9_9RHOB</name>
<evidence type="ECO:0000313" key="2">
    <source>
        <dbReference type="Proteomes" id="UP000306113"/>
    </source>
</evidence>
<protein>
    <recommendedName>
        <fullName evidence="3">Protein ImuA</fullName>
    </recommendedName>
</protein>
<dbReference type="Gene3D" id="3.40.50.300">
    <property type="entry name" value="P-loop containing nucleotide triphosphate hydrolases"/>
    <property type="match status" value="1"/>
</dbReference>
<evidence type="ECO:0008006" key="3">
    <source>
        <dbReference type="Google" id="ProtNLM"/>
    </source>
</evidence>
<organism evidence="1 2">
    <name type="scientific">Thalassobius vesicularis</name>
    <dbReference type="NCBI Taxonomy" id="1294297"/>
    <lineage>
        <taxon>Bacteria</taxon>
        <taxon>Pseudomonadati</taxon>
        <taxon>Pseudomonadota</taxon>
        <taxon>Alphaproteobacteria</taxon>
        <taxon>Rhodobacterales</taxon>
        <taxon>Roseobacteraceae</taxon>
        <taxon>Thalassovita</taxon>
    </lineage>
</organism>
<dbReference type="Proteomes" id="UP000306113">
    <property type="component" value="Unassembled WGS sequence"/>
</dbReference>
<sequence length="193" mass="20895">MTQRQIPSFPLRSGRVHEATGPAAPAFAAICAAQGQGPVLWIRESWRPEMPNPLGLLAFFDPARLLLAQAKDQTDMLAVAEESLRDGAVPLVIVAISRPLDLREGRRLQLAAKAGRATGLCLIGEGMGSNAAETRWSCSPVAEETDSTRMRWEIIKNKTGTIGSWDVRWDHASRRVHVVSPVGKRPGAEGAPD</sequence>
<keyword evidence="2" id="KW-1185">Reference proteome</keyword>
<reference evidence="1 2" key="1">
    <citation type="submission" date="2019-04" db="EMBL/GenBank/DDBJ databases">
        <title>Draft genome sequence of Youngimonas vesicularis.</title>
        <authorList>
            <person name="Hameed A."/>
        </authorList>
    </citation>
    <scope>NUCLEOTIDE SEQUENCE [LARGE SCALE GENOMIC DNA]</scope>
    <source>
        <strain evidence="1 2">CC-AMW-E</strain>
    </source>
</reference>
<evidence type="ECO:0000313" key="1">
    <source>
        <dbReference type="EMBL" id="THD71593.1"/>
    </source>
</evidence>
<dbReference type="RefSeq" id="WP_136340549.1">
    <property type="nucleotide sequence ID" value="NZ_SSMD01000011.1"/>
</dbReference>
<dbReference type="EMBL" id="SSMD01000011">
    <property type="protein sequence ID" value="THD71593.1"/>
    <property type="molecule type" value="Genomic_DNA"/>
</dbReference>
<dbReference type="OrthoDB" id="7630980at2"/>
<dbReference type="SUPFAM" id="SSF52540">
    <property type="entry name" value="P-loop containing nucleoside triphosphate hydrolases"/>
    <property type="match status" value="1"/>
</dbReference>
<proteinExistence type="predicted"/>
<accession>A0A4S3M7M9</accession>
<gene>
    <name evidence="1" type="ORF">E7681_17465</name>
</gene>
<dbReference type="AlphaFoldDB" id="A0A4S3M7M9"/>